<keyword evidence="1" id="KW-0732">Signal</keyword>
<dbReference type="EMBL" id="CAICTM010000057">
    <property type="protein sequence ID" value="CAB9499315.1"/>
    <property type="molecule type" value="Genomic_DNA"/>
</dbReference>
<dbReference type="Pfam" id="PF09353">
    <property type="entry name" value="DUF1995"/>
    <property type="match status" value="1"/>
</dbReference>
<dbReference type="AlphaFoldDB" id="A0A9N8H4U4"/>
<feature type="signal peptide" evidence="1">
    <location>
        <begin position="1"/>
        <end position="22"/>
    </location>
</feature>
<reference evidence="3" key="1">
    <citation type="submission" date="2020-06" db="EMBL/GenBank/DDBJ databases">
        <authorList>
            <consortium name="Plant Systems Biology data submission"/>
        </authorList>
    </citation>
    <scope>NUCLEOTIDE SEQUENCE</scope>
    <source>
        <strain evidence="3">D6</strain>
    </source>
</reference>
<evidence type="ECO:0000259" key="2">
    <source>
        <dbReference type="Pfam" id="PF09353"/>
    </source>
</evidence>
<name>A0A9N8H4U4_9STRA</name>
<evidence type="ECO:0000313" key="4">
    <source>
        <dbReference type="Proteomes" id="UP001153069"/>
    </source>
</evidence>
<accession>A0A9N8H4U4</accession>
<protein>
    <recommendedName>
        <fullName evidence="2">DUF1995 domain-containing protein</fullName>
    </recommendedName>
</protein>
<dbReference type="InterPro" id="IPR018962">
    <property type="entry name" value="DUF1995"/>
</dbReference>
<evidence type="ECO:0000256" key="1">
    <source>
        <dbReference type="SAM" id="SignalP"/>
    </source>
</evidence>
<proteinExistence type="predicted"/>
<keyword evidence="4" id="KW-1185">Reference proteome</keyword>
<dbReference type="Proteomes" id="UP001153069">
    <property type="component" value="Unassembled WGS sequence"/>
</dbReference>
<feature type="domain" description="DUF1995" evidence="2">
    <location>
        <begin position="48"/>
        <end position="245"/>
    </location>
</feature>
<feature type="chain" id="PRO_5040377280" description="DUF1995 domain-containing protein" evidence="1">
    <location>
        <begin position="23"/>
        <end position="287"/>
    </location>
</feature>
<comment type="caution">
    <text evidence="3">The sequence shown here is derived from an EMBL/GenBank/DDBJ whole genome shotgun (WGS) entry which is preliminary data.</text>
</comment>
<organism evidence="3 4">
    <name type="scientific">Seminavis robusta</name>
    <dbReference type="NCBI Taxonomy" id="568900"/>
    <lineage>
        <taxon>Eukaryota</taxon>
        <taxon>Sar</taxon>
        <taxon>Stramenopiles</taxon>
        <taxon>Ochrophyta</taxon>
        <taxon>Bacillariophyta</taxon>
        <taxon>Bacillariophyceae</taxon>
        <taxon>Bacillariophycidae</taxon>
        <taxon>Naviculales</taxon>
        <taxon>Naviculaceae</taxon>
        <taxon>Seminavis</taxon>
    </lineage>
</organism>
<dbReference type="OrthoDB" id="42155at2759"/>
<gene>
    <name evidence="3" type="ORF">SEMRO_58_G033690.1</name>
</gene>
<evidence type="ECO:0000313" key="3">
    <source>
        <dbReference type="EMBL" id="CAB9499315.1"/>
    </source>
</evidence>
<sequence length="287" mass="30171">MFQKLSWLALLAPLLAEGFVSPQTPASLPSSPSTTRLGLFGGSGAKIPSSPADRDNQAIAGVKAAIGKPKTRGFPLIECEFPPLVALNKLGDGSMRSAIEVDQANLAFCSKLIKSISVPLLGPKVWLLTSGGAANAFQSKAEKAVKGSATVASLRNGIPEGISKGDVCIFISPNGRGDYNVAKTLAETTAKAVVVVNGLAKDQDSVPGRATMAYYLKPLTYNSQVAGYLIRSYPGQWTVLDAVTKKSLGSFSDNEILFGNSNTPDLRESGRLVQKSTDDRAIAARSR</sequence>